<evidence type="ECO:0000313" key="10">
    <source>
        <dbReference type="EMBL" id="KAK6348903.1"/>
    </source>
</evidence>
<dbReference type="PANTHER" id="PTHR24006:SF888">
    <property type="entry name" value="UBIQUITIN CARBOXYL-TERMINAL HYDROLASE 30"/>
    <property type="match status" value="1"/>
</dbReference>
<evidence type="ECO:0000256" key="1">
    <source>
        <dbReference type="ARBA" id="ARBA00000707"/>
    </source>
</evidence>
<evidence type="ECO:0000259" key="9">
    <source>
        <dbReference type="PROSITE" id="PS50235"/>
    </source>
</evidence>
<proteinExistence type="inferred from homology"/>
<dbReference type="PROSITE" id="PS50235">
    <property type="entry name" value="USP_3"/>
    <property type="match status" value="1"/>
</dbReference>
<dbReference type="GO" id="GO:0004843">
    <property type="term" value="F:cysteine-type deubiquitinase activity"/>
    <property type="evidence" value="ECO:0007669"/>
    <property type="project" value="UniProtKB-EC"/>
</dbReference>
<evidence type="ECO:0000256" key="2">
    <source>
        <dbReference type="ARBA" id="ARBA00009085"/>
    </source>
</evidence>
<evidence type="ECO:0000256" key="7">
    <source>
        <dbReference type="ARBA" id="ARBA00022807"/>
    </source>
</evidence>
<keyword evidence="7" id="KW-0788">Thiol protease</keyword>
<evidence type="ECO:0000256" key="8">
    <source>
        <dbReference type="SAM" id="MobiDB-lite"/>
    </source>
</evidence>
<dbReference type="Pfam" id="PF00443">
    <property type="entry name" value="UCH"/>
    <property type="match status" value="1"/>
</dbReference>
<feature type="domain" description="USP" evidence="9">
    <location>
        <begin position="53"/>
        <end position="481"/>
    </location>
</feature>
<comment type="catalytic activity">
    <reaction evidence="1">
        <text>Thiol-dependent hydrolysis of ester, thioester, amide, peptide and isopeptide bonds formed by the C-terminal Gly of ubiquitin (a 76-residue protein attached to proteins as an intracellular targeting signal).</text>
        <dbReference type="EC" id="3.4.19.12"/>
    </reaction>
</comment>
<dbReference type="InterPro" id="IPR028889">
    <property type="entry name" value="USP"/>
</dbReference>
<keyword evidence="6" id="KW-0378">Hydrolase</keyword>
<evidence type="ECO:0000256" key="3">
    <source>
        <dbReference type="ARBA" id="ARBA00012759"/>
    </source>
</evidence>
<dbReference type="PANTHER" id="PTHR24006">
    <property type="entry name" value="UBIQUITIN CARBOXYL-TERMINAL HYDROLASE"/>
    <property type="match status" value="1"/>
</dbReference>
<dbReference type="SUPFAM" id="SSF54001">
    <property type="entry name" value="Cysteine proteinases"/>
    <property type="match status" value="1"/>
</dbReference>
<dbReference type="GO" id="GO:0005634">
    <property type="term" value="C:nucleus"/>
    <property type="evidence" value="ECO:0007669"/>
    <property type="project" value="TreeGrafter"/>
</dbReference>
<keyword evidence="11" id="KW-1185">Reference proteome</keyword>
<dbReference type="InterPro" id="IPR001394">
    <property type="entry name" value="Peptidase_C19_UCH"/>
</dbReference>
<evidence type="ECO:0000256" key="4">
    <source>
        <dbReference type="ARBA" id="ARBA00022670"/>
    </source>
</evidence>
<protein>
    <recommendedName>
        <fullName evidence="3">ubiquitinyl hydrolase 1</fullName>
        <ecNumber evidence="3">3.4.19.12</ecNumber>
    </recommendedName>
</protein>
<sequence length="505" mass="56534">MRSPRKGKRSSPDLEETGGRKRRKLAKPEAEDGETSPRNADPWISGGKRQVIAGIENRTHPNLCYVNTALQSLAGTSYPRWVEQAKGADYSDNPGAAGLVNRVDAVLKELNRFGTAASKPSVTVGTPTPEALTFPEYGMDQQCATELIMRLNDRLVSNLGAGDTQNPLRIEVLVRRNCLDCGNVWTQPEEHQSLQLNKPAKKGGTLAESLEFYQRVSEWRTGGCNRCRGLAIRRILRRALRNASRDKTSGGAVEALRGRLCFLEQALKDGRINNLTEDEERRIGLARKGRAPVRPTKTDEMTAEEHKNLLDAYHDKVEKRRIDYDSTWAQTQTVTSLPDIILLEFANVSQIDARGRAGKLKTKIKYDPVVDFSEYVAGPSRNLDAGDFDAPIRINDDPTNPALRPYELRSILIHSGPSFTAGHWYCYRREWDDPDGPLGEQWWYCNEGNTVRVSKQEMFKKGREEAKARGGDMYALIYQKVPEGGTVPGDGGDEGRKTNWKEANY</sequence>
<dbReference type="Proteomes" id="UP001373714">
    <property type="component" value="Unassembled WGS sequence"/>
</dbReference>
<dbReference type="GO" id="GO:0006508">
    <property type="term" value="P:proteolysis"/>
    <property type="evidence" value="ECO:0007669"/>
    <property type="project" value="UniProtKB-KW"/>
</dbReference>
<dbReference type="Gene3D" id="3.90.70.10">
    <property type="entry name" value="Cysteine proteinases"/>
    <property type="match status" value="2"/>
</dbReference>
<dbReference type="EMBL" id="JAVHNS010000007">
    <property type="protein sequence ID" value="KAK6348903.1"/>
    <property type="molecule type" value="Genomic_DNA"/>
</dbReference>
<accession>A0AAV9UVX9</accession>
<comment type="caution">
    <text evidence="10">The sequence shown here is derived from an EMBL/GenBank/DDBJ whole genome shotgun (WGS) entry which is preliminary data.</text>
</comment>
<evidence type="ECO:0000313" key="11">
    <source>
        <dbReference type="Proteomes" id="UP001373714"/>
    </source>
</evidence>
<feature type="compositionally biased region" description="Basic and acidic residues" evidence="8">
    <location>
        <begin position="493"/>
        <end position="505"/>
    </location>
</feature>
<evidence type="ECO:0000256" key="5">
    <source>
        <dbReference type="ARBA" id="ARBA00022786"/>
    </source>
</evidence>
<dbReference type="GO" id="GO:0005829">
    <property type="term" value="C:cytosol"/>
    <property type="evidence" value="ECO:0007669"/>
    <property type="project" value="TreeGrafter"/>
</dbReference>
<feature type="region of interest" description="Disordered" evidence="8">
    <location>
        <begin position="482"/>
        <end position="505"/>
    </location>
</feature>
<dbReference type="CDD" id="cd02257">
    <property type="entry name" value="Peptidase_C19"/>
    <property type="match status" value="1"/>
</dbReference>
<dbReference type="GO" id="GO:0016579">
    <property type="term" value="P:protein deubiquitination"/>
    <property type="evidence" value="ECO:0007669"/>
    <property type="project" value="InterPro"/>
</dbReference>
<keyword evidence="5" id="KW-0833">Ubl conjugation pathway</keyword>
<gene>
    <name evidence="10" type="ORF">TWF730_009666</name>
</gene>
<dbReference type="EC" id="3.4.19.12" evidence="3"/>
<feature type="region of interest" description="Disordered" evidence="8">
    <location>
        <begin position="1"/>
        <end position="45"/>
    </location>
</feature>
<dbReference type="InterPro" id="IPR050164">
    <property type="entry name" value="Peptidase_C19"/>
</dbReference>
<reference evidence="10 11" key="1">
    <citation type="submission" date="2019-10" db="EMBL/GenBank/DDBJ databases">
        <authorList>
            <person name="Palmer J.M."/>
        </authorList>
    </citation>
    <scope>NUCLEOTIDE SEQUENCE [LARGE SCALE GENOMIC DNA]</scope>
    <source>
        <strain evidence="10 11">TWF730</strain>
    </source>
</reference>
<name>A0AAV9UVX9_9PEZI</name>
<comment type="similarity">
    <text evidence="2">Belongs to the peptidase C19 family.</text>
</comment>
<organism evidence="10 11">
    <name type="scientific">Orbilia blumenaviensis</name>
    <dbReference type="NCBI Taxonomy" id="1796055"/>
    <lineage>
        <taxon>Eukaryota</taxon>
        <taxon>Fungi</taxon>
        <taxon>Dikarya</taxon>
        <taxon>Ascomycota</taxon>
        <taxon>Pezizomycotina</taxon>
        <taxon>Orbiliomycetes</taxon>
        <taxon>Orbiliales</taxon>
        <taxon>Orbiliaceae</taxon>
        <taxon>Orbilia</taxon>
    </lineage>
</organism>
<dbReference type="InterPro" id="IPR038765">
    <property type="entry name" value="Papain-like_cys_pep_sf"/>
</dbReference>
<evidence type="ECO:0000256" key="6">
    <source>
        <dbReference type="ARBA" id="ARBA00022801"/>
    </source>
</evidence>
<keyword evidence="4" id="KW-0645">Protease</keyword>
<dbReference type="AlphaFoldDB" id="A0AAV9UVX9"/>